<dbReference type="GO" id="GO:0005096">
    <property type="term" value="F:GTPase activator activity"/>
    <property type="evidence" value="ECO:0007669"/>
    <property type="project" value="TreeGrafter"/>
</dbReference>
<keyword evidence="4" id="KW-1185">Reference proteome</keyword>
<dbReference type="InterPro" id="IPR042869">
    <property type="entry name" value="ARHGAP11A/B"/>
</dbReference>
<evidence type="ECO:0000259" key="2">
    <source>
        <dbReference type="PROSITE" id="PS50238"/>
    </source>
</evidence>
<proteinExistence type="predicted"/>
<feature type="compositionally biased region" description="Polar residues" evidence="1">
    <location>
        <begin position="358"/>
        <end position="375"/>
    </location>
</feature>
<dbReference type="Proteomes" id="UP001497497">
    <property type="component" value="Unassembled WGS sequence"/>
</dbReference>
<protein>
    <recommendedName>
        <fullName evidence="2">Rho-GAP domain-containing protein</fullName>
    </recommendedName>
</protein>
<dbReference type="PROSITE" id="PS50238">
    <property type="entry name" value="RHOGAP"/>
    <property type="match status" value="1"/>
</dbReference>
<gene>
    <name evidence="3" type="ORF">GSLYS_00010170001</name>
</gene>
<feature type="region of interest" description="Disordered" evidence="1">
    <location>
        <begin position="500"/>
        <end position="528"/>
    </location>
</feature>
<dbReference type="AlphaFoldDB" id="A0AAV2HQ89"/>
<evidence type="ECO:0000313" key="3">
    <source>
        <dbReference type="EMBL" id="CAL1536257.1"/>
    </source>
</evidence>
<feature type="region of interest" description="Disordered" evidence="1">
    <location>
        <begin position="309"/>
        <end position="411"/>
    </location>
</feature>
<dbReference type="Pfam" id="PF00620">
    <property type="entry name" value="RhoGAP"/>
    <property type="match status" value="1"/>
</dbReference>
<organism evidence="3 4">
    <name type="scientific">Lymnaea stagnalis</name>
    <name type="common">Great pond snail</name>
    <name type="synonym">Helix stagnalis</name>
    <dbReference type="NCBI Taxonomy" id="6523"/>
    <lineage>
        <taxon>Eukaryota</taxon>
        <taxon>Metazoa</taxon>
        <taxon>Spiralia</taxon>
        <taxon>Lophotrochozoa</taxon>
        <taxon>Mollusca</taxon>
        <taxon>Gastropoda</taxon>
        <taxon>Heterobranchia</taxon>
        <taxon>Euthyneura</taxon>
        <taxon>Panpulmonata</taxon>
        <taxon>Hygrophila</taxon>
        <taxon>Lymnaeoidea</taxon>
        <taxon>Lymnaeidae</taxon>
        <taxon>Lymnaea</taxon>
    </lineage>
</organism>
<feature type="non-terminal residue" evidence="3">
    <location>
        <position position="952"/>
    </location>
</feature>
<feature type="compositionally biased region" description="Polar residues" evidence="1">
    <location>
        <begin position="309"/>
        <end position="320"/>
    </location>
</feature>
<comment type="caution">
    <text evidence="3">The sequence shown here is derived from an EMBL/GenBank/DDBJ whole genome shotgun (WGS) entry which is preliminary data.</text>
</comment>
<reference evidence="3 4" key="1">
    <citation type="submission" date="2024-04" db="EMBL/GenBank/DDBJ databases">
        <authorList>
            <consortium name="Genoscope - CEA"/>
            <person name="William W."/>
        </authorList>
    </citation>
    <scope>NUCLEOTIDE SEQUENCE [LARGE SCALE GENOMIC DNA]</scope>
</reference>
<sequence>RFLVAATDIIDQHLVCEGIFRKSGSLNRQKELRVTIDEKKPLDGANVFDLAALIKQFFRELPEPLFITAYHDSFIKCYQLPPDKDPKKALLQMCLLLPIENIGTLRFTMHMLSRVASKCENNKMTANNLALVLAPNLMHNNKGGQKMSSTEEKLLHIQTCIVELLIKNWELIGLVSPSLQQQVTLMSECFATDDDLDASDENTLEESKDVTHKKIRKRSGSLTGLVSSIAQGFAKLRRSTDGKNINVSANSSCRGEMSIASNSSASQSEEMSLNPVTPCVMRKRRASGDNVPFSASKKQAILGNLPQRSALASTPFTPASTIKRGSHRAHDTNVPSTPLLNATTPAMGTKPARKKLSLFTSPTSNKKIKRQSSAAASVEPPTMRNKSSKSKSIFKRLSGSRSEKLHEETQAAEHIGERLAFSVHASPRSTVSDSVLYDQSGNLLRSMSSPTIQDAEDFSVNVVDDSISFDKDLNHDLETPNDETNSMQGQVFSKSVTAPNKITIPGRSKSVDSPGLRRGHPNTVNNGLLKLEMGTTPKHKGKLNKSLISEPCPVIVPIVPNPVDIRPDSELRRSRRDEFEREKMRLLKNGRQVLTPPGDVLMHDRAHENKTSQLESSLLEVVLPPPPGFGDQTMIEVDVENQEEDEEIDVGSDLESEAGFSTISGGTVMRRTESGNYSRHSTQTIMKAPKPTLQPSVSVDSLLSIESIVSQDSSVSHLGLSLSYDSGKGSLAGEMADDMGTSTNSNRHFGTSLEESRGLKMLCENYTSMSEEDDSSEIKGVCNISKKSVSSEDLKSAQNRLKVPVRAHSMYVSPCKKINFKPHLEITRQTHNMLARAGYFKPSEDKSNNKDIIVPVKSPKRSLHREEMMNSLRSTQKPCVVDCKLKDEIPAQKACVVNSKLKDIKEALTLSGMLDKAIANQVKIKRAEIILPKHDSILNIKQAGLVANSIKH</sequence>
<dbReference type="Gene3D" id="1.10.555.10">
    <property type="entry name" value="Rho GTPase activation protein"/>
    <property type="match status" value="1"/>
</dbReference>
<dbReference type="SUPFAM" id="SSF48350">
    <property type="entry name" value="GTPase activation domain, GAP"/>
    <property type="match status" value="1"/>
</dbReference>
<accession>A0AAV2HQ89</accession>
<dbReference type="GO" id="GO:0007165">
    <property type="term" value="P:signal transduction"/>
    <property type="evidence" value="ECO:0007669"/>
    <property type="project" value="InterPro"/>
</dbReference>
<dbReference type="PANTHER" id="PTHR15670">
    <property type="entry name" value="RHO GTPASE ACTIVATING PROTEIN 11A"/>
    <property type="match status" value="1"/>
</dbReference>
<dbReference type="InterPro" id="IPR000198">
    <property type="entry name" value="RhoGAP_dom"/>
</dbReference>
<feature type="compositionally biased region" description="Polar residues" evidence="1">
    <location>
        <begin position="333"/>
        <end position="346"/>
    </location>
</feature>
<name>A0AAV2HQ89_LYMST</name>
<dbReference type="InterPro" id="IPR008936">
    <property type="entry name" value="Rho_GTPase_activation_prot"/>
</dbReference>
<dbReference type="PANTHER" id="PTHR15670:SF4">
    <property type="entry name" value="RHO GTPASE-ACTIVATING PROTEIN 11A"/>
    <property type="match status" value="1"/>
</dbReference>
<dbReference type="SMART" id="SM00324">
    <property type="entry name" value="RhoGAP"/>
    <property type="match status" value="1"/>
</dbReference>
<dbReference type="EMBL" id="CAXITT010000225">
    <property type="protein sequence ID" value="CAL1536257.1"/>
    <property type="molecule type" value="Genomic_DNA"/>
</dbReference>
<feature type="non-terminal residue" evidence="3">
    <location>
        <position position="1"/>
    </location>
</feature>
<evidence type="ECO:0000256" key="1">
    <source>
        <dbReference type="SAM" id="MobiDB-lite"/>
    </source>
</evidence>
<evidence type="ECO:0000313" key="4">
    <source>
        <dbReference type="Proteomes" id="UP001497497"/>
    </source>
</evidence>
<feature type="compositionally biased region" description="Basic and acidic residues" evidence="1">
    <location>
        <begin position="401"/>
        <end position="411"/>
    </location>
</feature>
<feature type="domain" description="Rho-GAP" evidence="2">
    <location>
        <begin position="1"/>
        <end position="173"/>
    </location>
</feature>